<dbReference type="InterPro" id="IPR033728">
    <property type="entry name" value="ThrRS_core"/>
</dbReference>
<reference evidence="16" key="1">
    <citation type="submission" date="2023-03" db="EMBL/GenBank/DDBJ databases">
        <title>Mating type loci evolution in Malassezia.</title>
        <authorList>
            <person name="Coelho M.A."/>
        </authorList>
    </citation>
    <scope>NUCLEOTIDE SEQUENCE</scope>
    <source>
        <strain evidence="16">CBS 14135</strain>
    </source>
</reference>
<dbReference type="InterPro" id="IPR036621">
    <property type="entry name" value="Anticodon-bd_dom_sf"/>
</dbReference>
<evidence type="ECO:0000259" key="14">
    <source>
        <dbReference type="PROSITE" id="PS50862"/>
    </source>
</evidence>
<dbReference type="Pfam" id="PF03129">
    <property type="entry name" value="HGTP_anticodon"/>
    <property type="match status" value="1"/>
</dbReference>
<dbReference type="PANTHER" id="PTHR11451">
    <property type="entry name" value="THREONINE-TRNA LIGASE"/>
    <property type="match status" value="1"/>
</dbReference>
<feature type="compositionally biased region" description="Basic and acidic residues" evidence="13">
    <location>
        <begin position="17"/>
        <end position="29"/>
    </location>
</feature>
<dbReference type="CDD" id="cd00771">
    <property type="entry name" value="ThrRS_core"/>
    <property type="match status" value="1"/>
</dbReference>
<feature type="region of interest" description="Disordered" evidence="13">
    <location>
        <begin position="1"/>
        <end position="49"/>
    </location>
</feature>
<dbReference type="AlphaFoldDB" id="A0AAF0DUH4"/>
<name>A0AAF0DUH4_9BASI</name>
<evidence type="ECO:0000256" key="3">
    <source>
        <dbReference type="ARBA" id="ARBA00013163"/>
    </source>
</evidence>
<keyword evidence="7" id="KW-0067">ATP-binding</keyword>
<dbReference type="SUPFAM" id="SSF52954">
    <property type="entry name" value="Class II aaRS ABD-related"/>
    <property type="match status" value="1"/>
</dbReference>
<dbReference type="InterPro" id="IPR002320">
    <property type="entry name" value="Thr-tRNA-ligase_IIa"/>
</dbReference>
<dbReference type="GO" id="GO:0006435">
    <property type="term" value="P:threonyl-tRNA aminoacylation"/>
    <property type="evidence" value="ECO:0007669"/>
    <property type="project" value="InterPro"/>
</dbReference>
<dbReference type="InterPro" id="IPR018163">
    <property type="entry name" value="Thr/Ala-tRNA-synth_IIc_edit"/>
</dbReference>
<organism evidence="16 17">
    <name type="scientific">Malassezia brasiliensis</name>
    <dbReference type="NCBI Taxonomy" id="1821822"/>
    <lineage>
        <taxon>Eukaryota</taxon>
        <taxon>Fungi</taxon>
        <taxon>Dikarya</taxon>
        <taxon>Basidiomycota</taxon>
        <taxon>Ustilaginomycotina</taxon>
        <taxon>Malasseziomycetes</taxon>
        <taxon>Malasseziales</taxon>
        <taxon>Malasseziaceae</taxon>
        <taxon>Malassezia</taxon>
    </lineage>
</organism>
<keyword evidence="6" id="KW-0547">Nucleotide-binding</keyword>
<gene>
    <name evidence="16" type="primary">THS1</name>
    <name evidence="16" type="ORF">MBRA1_002584</name>
</gene>
<keyword evidence="8" id="KW-0648">Protein biosynthesis</keyword>
<comment type="similarity">
    <text evidence="2">Belongs to the class-II aminoacyl-tRNA synthetase family.</text>
</comment>
<dbReference type="PANTHER" id="PTHR11451:SF46">
    <property type="entry name" value="THREONINE--TRNA LIGASE"/>
    <property type="match status" value="1"/>
</dbReference>
<dbReference type="GO" id="GO:0005739">
    <property type="term" value="C:mitochondrion"/>
    <property type="evidence" value="ECO:0007669"/>
    <property type="project" value="TreeGrafter"/>
</dbReference>
<evidence type="ECO:0000256" key="12">
    <source>
        <dbReference type="ARBA" id="ARBA00073157"/>
    </source>
</evidence>
<dbReference type="Gene3D" id="3.30.930.10">
    <property type="entry name" value="Bira Bifunctional Protein, Domain 2"/>
    <property type="match status" value="1"/>
</dbReference>
<dbReference type="FunFam" id="3.10.20.30:FF:000006">
    <property type="entry name" value="Threonine--tRNA ligase, cytoplasmic"/>
    <property type="match status" value="1"/>
</dbReference>
<evidence type="ECO:0000313" key="17">
    <source>
        <dbReference type="Proteomes" id="UP001216638"/>
    </source>
</evidence>
<dbReference type="InterPro" id="IPR047246">
    <property type="entry name" value="ThrRS_anticodon"/>
</dbReference>
<accession>A0AAF0DUH4</accession>
<protein>
    <recommendedName>
        <fullName evidence="12">Threonine--tRNA ligase, cytoplasmic</fullName>
        <ecNumber evidence="3">6.1.1.3</ecNumber>
    </recommendedName>
    <alternativeName>
        <fullName evidence="10">Threonyl-tRNA synthetase</fullName>
    </alternativeName>
</protein>
<dbReference type="FunFam" id="3.40.50.800:FF:000003">
    <property type="entry name" value="Threonine--tRNA ligase 2, cytoplasmic"/>
    <property type="match status" value="1"/>
</dbReference>
<evidence type="ECO:0000256" key="2">
    <source>
        <dbReference type="ARBA" id="ARBA00008226"/>
    </source>
</evidence>
<dbReference type="SUPFAM" id="SSF55681">
    <property type="entry name" value="Class II aaRS and biotin synthetases"/>
    <property type="match status" value="1"/>
</dbReference>
<evidence type="ECO:0000256" key="1">
    <source>
        <dbReference type="ARBA" id="ARBA00004496"/>
    </source>
</evidence>
<evidence type="ECO:0000256" key="13">
    <source>
        <dbReference type="SAM" id="MobiDB-lite"/>
    </source>
</evidence>
<evidence type="ECO:0000256" key="7">
    <source>
        <dbReference type="ARBA" id="ARBA00022840"/>
    </source>
</evidence>
<keyword evidence="9" id="KW-0030">Aminoacyl-tRNA synthetase</keyword>
<dbReference type="Pfam" id="PF00587">
    <property type="entry name" value="tRNA-synt_2b"/>
    <property type="match status" value="1"/>
</dbReference>
<dbReference type="EMBL" id="CP119953">
    <property type="protein sequence ID" value="WFC95929.1"/>
    <property type="molecule type" value="Genomic_DNA"/>
</dbReference>
<dbReference type="Proteomes" id="UP001216638">
    <property type="component" value="Chromosome 3"/>
</dbReference>
<feature type="domain" description="TGS" evidence="15">
    <location>
        <begin position="77"/>
        <end position="141"/>
    </location>
</feature>
<comment type="catalytic activity">
    <reaction evidence="11">
        <text>tRNA(Thr) + L-threonine + ATP = L-threonyl-tRNA(Thr) + AMP + diphosphate + H(+)</text>
        <dbReference type="Rhea" id="RHEA:24624"/>
        <dbReference type="Rhea" id="RHEA-COMP:9670"/>
        <dbReference type="Rhea" id="RHEA-COMP:9704"/>
        <dbReference type="ChEBI" id="CHEBI:15378"/>
        <dbReference type="ChEBI" id="CHEBI:30616"/>
        <dbReference type="ChEBI" id="CHEBI:33019"/>
        <dbReference type="ChEBI" id="CHEBI:57926"/>
        <dbReference type="ChEBI" id="CHEBI:78442"/>
        <dbReference type="ChEBI" id="CHEBI:78534"/>
        <dbReference type="ChEBI" id="CHEBI:456215"/>
        <dbReference type="EC" id="6.1.1.3"/>
    </reaction>
</comment>
<evidence type="ECO:0000313" key="16">
    <source>
        <dbReference type="EMBL" id="WFC95929.1"/>
    </source>
</evidence>
<dbReference type="InterPro" id="IPR012947">
    <property type="entry name" value="tRNA_SAD"/>
</dbReference>
<dbReference type="PROSITE" id="PS50862">
    <property type="entry name" value="AA_TRNA_LIGASE_II"/>
    <property type="match status" value="1"/>
</dbReference>
<dbReference type="NCBIfam" id="TIGR00418">
    <property type="entry name" value="thrS"/>
    <property type="match status" value="1"/>
</dbReference>
<dbReference type="CDD" id="cd01667">
    <property type="entry name" value="TGS_ThrRS"/>
    <property type="match status" value="1"/>
</dbReference>
<keyword evidence="5 16" id="KW-0436">Ligase</keyword>
<dbReference type="Gene3D" id="3.10.20.30">
    <property type="match status" value="1"/>
</dbReference>
<dbReference type="SUPFAM" id="SSF81271">
    <property type="entry name" value="TGS-like"/>
    <property type="match status" value="1"/>
</dbReference>
<dbReference type="SMART" id="SM00863">
    <property type="entry name" value="tRNA_SAD"/>
    <property type="match status" value="1"/>
</dbReference>
<dbReference type="GO" id="GO:0004829">
    <property type="term" value="F:threonine-tRNA ligase activity"/>
    <property type="evidence" value="ECO:0007669"/>
    <property type="project" value="UniProtKB-EC"/>
</dbReference>
<evidence type="ECO:0000256" key="5">
    <source>
        <dbReference type="ARBA" id="ARBA00022598"/>
    </source>
</evidence>
<dbReference type="EC" id="6.1.1.3" evidence="3"/>
<evidence type="ECO:0000256" key="6">
    <source>
        <dbReference type="ARBA" id="ARBA00022741"/>
    </source>
</evidence>
<dbReference type="FunFam" id="3.30.930.10:FF:000009">
    <property type="entry name" value="Threonine--tRNA ligase 2, cytoplasmic"/>
    <property type="match status" value="1"/>
</dbReference>
<evidence type="ECO:0000256" key="4">
    <source>
        <dbReference type="ARBA" id="ARBA00022490"/>
    </source>
</evidence>
<feature type="domain" description="Aminoacyl-transfer RNA synthetases class-II family profile" evidence="14">
    <location>
        <begin position="349"/>
        <end position="621"/>
    </location>
</feature>
<keyword evidence="17" id="KW-1185">Reference proteome</keyword>
<evidence type="ECO:0000256" key="11">
    <source>
        <dbReference type="ARBA" id="ARBA00049515"/>
    </source>
</evidence>
<dbReference type="CDD" id="cd00860">
    <property type="entry name" value="ThrRS_anticodon"/>
    <property type="match status" value="1"/>
</dbReference>
<dbReference type="Pfam" id="PF07973">
    <property type="entry name" value="tRNA_SAD"/>
    <property type="match status" value="1"/>
</dbReference>
<dbReference type="Pfam" id="PF02824">
    <property type="entry name" value="TGS"/>
    <property type="match status" value="1"/>
</dbReference>
<evidence type="ECO:0000256" key="9">
    <source>
        <dbReference type="ARBA" id="ARBA00023146"/>
    </source>
</evidence>
<dbReference type="InterPro" id="IPR004154">
    <property type="entry name" value="Anticodon-bd"/>
</dbReference>
<dbReference type="PROSITE" id="PS51880">
    <property type="entry name" value="TGS"/>
    <property type="match status" value="1"/>
</dbReference>
<dbReference type="SUPFAM" id="SSF55186">
    <property type="entry name" value="ThrRS/AlaRS common domain"/>
    <property type="match status" value="1"/>
</dbReference>
<comment type="subcellular location">
    <subcellularLocation>
        <location evidence="1">Cytoplasm</location>
    </subcellularLocation>
</comment>
<dbReference type="PRINTS" id="PR01047">
    <property type="entry name" value="TRNASYNTHTHR"/>
</dbReference>
<dbReference type="InterPro" id="IPR002314">
    <property type="entry name" value="aa-tRNA-synt_IIb"/>
</dbReference>
<dbReference type="InterPro" id="IPR006195">
    <property type="entry name" value="aa-tRNA-synth_II"/>
</dbReference>
<sequence>MASEQAAKPVAPEELVDGVKKMNVQEKQPKANKKANKGGNESATPLEFEPKPAYFQSRIDLFEKVKAEHDAALAAKERKPIKVTMPDGAVREGTSWETSPMDIARDISKSLSERIVISKVNGELWDLERPFEGDATLEFFDFESPEGRRVFWHSSAHVLGEAAERHFGCHLCIGPPTDEGFYYEMGMGDSGDRVVRQEDFPSLDKLITMAVKEKQPFERLVLTKEQLLEMFKYNKYKLYIINSKIPDGTSTTVYRCGPMIDLCMGPHVPNTGRIKHLAILKNSASYFLGNQANDSLQRLYGISFPDKKQMVEYKQFLAEAAKRDHRRIGKEQELFMFHDLSPGSCFWLPHGTRIYNTLQEYIKSEYRKRGFQEVITPNMYNSKLWETSGHWANYKDDMFTLSVDKETFALKPMNCPGHCLMFGSRDRSYKELPLRFADFGVIHRNEASGALSGLTRVRRFVQDDAHIFCRTEQIEDEMVKCFDFLQSVYGKFGFTFKMELSTRPEKFLGEIQTWDEAEKRLASALDRVVPGQWELNPGDGAFYGPKIDITISDAMRRQHQCATIQLDFQLPQRFNLEYKTPQGAAEADKHTERPVMIHRAIVGSLERFIAILIENFAGKWPFWLSPRQVLVVPVTGSVYGYAEKVRQKLWDAGFFADADLSDNTLNKKIRNGELAQYNFVFVVGHEEQETESVNVRNRDTDPTVAKGKTETIKLDTVIQQLQKLKETKELSNQLPTL</sequence>
<evidence type="ECO:0000256" key="8">
    <source>
        <dbReference type="ARBA" id="ARBA00022917"/>
    </source>
</evidence>
<dbReference type="FunFam" id="3.30.980.10:FF:000005">
    <property type="entry name" value="Threonyl-tRNA synthetase, mitochondrial"/>
    <property type="match status" value="1"/>
</dbReference>
<dbReference type="InterPro" id="IPR045864">
    <property type="entry name" value="aa-tRNA-synth_II/BPL/LPL"/>
</dbReference>
<dbReference type="Gene3D" id="3.40.50.800">
    <property type="entry name" value="Anticodon-binding domain"/>
    <property type="match status" value="1"/>
</dbReference>
<dbReference type="InterPro" id="IPR004095">
    <property type="entry name" value="TGS"/>
</dbReference>
<keyword evidence="4" id="KW-0963">Cytoplasm</keyword>
<dbReference type="Gene3D" id="3.30.980.10">
    <property type="entry name" value="Threonyl-trna Synthetase, Chain A, domain 2"/>
    <property type="match status" value="1"/>
</dbReference>
<proteinExistence type="inferred from homology"/>
<dbReference type="InterPro" id="IPR012675">
    <property type="entry name" value="Beta-grasp_dom_sf"/>
</dbReference>
<dbReference type="HAMAP" id="MF_00184">
    <property type="entry name" value="Thr_tRNA_synth"/>
    <property type="match status" value="1"/>
</dbReference>
<evidence type="ECO:0000259" key="15">
    <source>
        <dbReference type="PROSITE" id="PS51880"/>
    </source>
</evidence>
<evidence type="ECO:0000256" key="10">
    <source>
        <dbReference type="ARBA" id="ARBA00031900"/>
    </source>
</evidence>
<dbReference type="GO" id="GO:0005524">
    <property type="term" value="F:ATP binding"/>
    <property type="evidence" value="ECO:0007669"/>
    <property type="project" value="UniProtKB-KW"/>
</dbReference>
<dbReference type="InterPro" id="IPR012676">
    <property type="entry name" value="TGS-like"/>
</dbReference>